<keyword evidence="2" id="KW-0812">Transmembrane</keyword>
<name>A0ABU1GEB0_9GAMM</name>
<dbReference type="Proteomes" id="UP001269267">
    <property type="component" value="Unassembled WGS sequence"/>
</dbReference>
<accession>A0ABU1GEB0</accession>
<keyword evidence="2" id="KW-1133">Transmembrane helix</keyword>
<protein>
    <submittedName>
        <fullName evidence="3">Type II secretion system protein</fullName>
    </submittedName>
</protein>
<dbReference type="Pfam" id="PF07963">
    <property type="entry name" value="N_methyl"/>
    <property type="match status" value="1"/>
</dbReference>
<evidence type="ECO:0000313" key="4">
    <source>
        <dbReference type="Proteomes" id="UP001269267"/>
    </source>
</evidence>
<evidence type="ECO:0000313" key="3">
    <source>
        <dbReference type="EMBL" id="MDR5875438.1"/>
    </source>
</evidence>
<dbReference type="PROSITE" id="PS00409">
    <property type="entry name" value="PROKAR_NTER_METHYL"/>
    <property type="match status" value="1"/>
</dbReference>
<gene>
    <name evidence="3" type="ORF">QC815_10940</name>
</gene>
<feature type="compositionally biased region" description="Basic and acidic residues" evidence="1">
    <location>
        <begin position="345"/>
        <end position="363"/>
    </location>
</feature>
<feature type="region of interest" description="Disordered" evidence="1">
    <location>
        <begin position="63"/>
        <end position="90"/>
    </location>
</feature>
<proteinExistence type="predicted"/>
<evidence type="ECO:0000256" key="1">
    <source>
        <dbReference type="SAM" id="MobiDB-lite"/>
    </source>
</evidence>
<keyword evidence="2" id="KW-0472">Membrane</keyword>
<feature type="region of interest" description="Disordered" evidence="1">
    <location>
        <begin position="338"/>
        <end position="363"/>
    </location>
</feature>
<comment type="caution">
    <text evidence="3">The sequence shown here is derived from an EMBL/GenBank/DDBJ whole genome shotgun (WGS) entry which is preliminary data.</text>
</comment>
<keyword evidence="4" id="KW-1185">Reference proteome</keyword>
<dbReference type="EMBL" id="JARWAI010000007">
    <property type="protein sequence ID" value="MDR5875438.1"/>
    <property type="molecule type" value="Genomic_DNA"/>
</dbReference>
<organism evidence="3 4">
    <name type="scientific">Vreelandella gomseomensis</name>
    <dbReference type="NCBI Taxonomy" id="370766"/>
    <lineage>
        <taxon>Bacteria</taxon>
        <taxon>Pseudomonadati</taxon>
        <taxon>Pseudomonadota</taxon>
        <taxon>Gammaproteobacteria</taxon>
        <taxon>Oceanospirillales</taxon>
        <taxon>Halomonadaceae</taxon>
        <taxon>Vreelandella</taxon>
    </lineage>
</organism>
<dbReference type="NCBIfam" id="TIGR02532">
    <property type="entry name" value="IV_pilin_GFxxxE"/>
    <property type="match status" value="1"/>
</dbReference>
<evidence type="ECO:0000256" key="2">
    <source>
        <dbReference type="SAM" id="Phobius"/>
    </source>
</evidence>
<dbReference type="RefSeq" id="WP_230447148.1">
    <property type="nucleotide sequence ID" value="NZ_JARWAI010000007.1"/>
</dbReference>
<sequence>MKSARGFSLVELAVVLAIVGAMGLAGLRLIPEALNVGGGQASSVDLRRAQSAIEGFALGRQRLPCPDTSGDGSEDCNAGSTGGGDGSLPWRTLGLDDPAVRIRYAAYQSSARDLTAERSANDYSPYLPVGAGVTQNPLNGLDFCTELRGTMGASGLTVGTGSQSTVAVYALAHPGDNGRFQGLNAGSGFTLPGQRGDSDDVVIAAGPTELATRLGCSQRLAKVNGSAAAAYAAHDLERTANLYVEFRDLALFARQGNVESAIVGVSLASVNLANTIGAQAVSISGATSSKGAAAFAVGMAIATVSIAISNLVQAGIGLAGAEAAVPVAEGNLSNAQTFHDEVEDERQRRLDEAETENRRGVLP</sequence>
<reference evidence="3 4" key="1">
    <citation type="submission" date="2023-04" db="EMBL/GenBank/DDBJ databases">
        <title>A long-awaited taxogenomic arrangement of the family Halomonadaceae.</title>
        <authorList>
            <person name="De La Haba R."/>
            <person name="Chuvochina M."/>
            <person name="Wittouck S."/>
            <person name="Arahal D.R."/>
            <person name="Sanchez-Porro C."/>
            <person name="Hugenholtz P."/>
            <person name="Ventosa A."/>
        </authorList>
    </citation>
    <scope>NUCLEOTIDE SEQUENCE [LARGE SCALE GENOMIC DNA]</scope>
    <source>
        <strain evidence="3 4">DSM 18042</strain>
    </source>
</reference>
<dbReference type="InterPro" id="IPR012902">
    <property type="entry name" value="N_methyl_site"/>
</dbReference>
<feature type="transmembrane region" description="Helical" evidence="2">
    <location>
        <begin position="12"/>
        <end position="30"/>
    </location>
</feature>